<comment type="similarity">
    <text evidence="1">Belongs to the ros/MucR family.</text>
</comment>
<dbReference type="AlphaFoldDB" id="A0ABD7QC09"/>
<dbReference type="InterPro" id="IPR041920">
    <property type="entry name" value="ROS/MUCR_sf"/>
</dbReference>
<dbReference type="Pfam" id="PF05443">
    <property type="entry name" value="ROS_MUCR"/>
    <property type="match status" value="1"/>
</dbReference>
<dbReference type="RefSeq" id="WP_132514608.1">
    <property type="nucleotide sequence ID" value="NZ_SLYQ01000014.1"/>
</dbReference>
<proteinExistence type="inferred from homology"/>
<dbReference type="Gene3D" id="1.10.10.1550">
    <property type="entry name" value="ROS/MUCR transcriptional regulator protein"/>
    <property type="match status" value="1"/>
</dbReference>
<gene>
    <name evidence="2" type="ORF">EC841_11416</name>
</gene>
<sequence length="346" mass="40823">MAMTNGDKKDVEHSIPIQWKRKVPELLHFQFEQLMDYLGSIPNLVPQNCPRCHSPEFRQHHSVKRLYKCNNCCRSFTPWTYTPFANCRRHDLWAKYVHARVDGLTFRDIGKHFSLSSDACKYRELIVISLLKERWPELCDWWLQMAGIRINSPPVLRTTPFSNKEEAWEHHNHEYVQCLERGKMYSFLGTHLHKTHHMSARQYREKWQIMQKIPLAGLANRRAHSLAIKEKIINGDIVPLEQVAMMLETNRRVKRNQPFNPNYILQEYENDLKSKRLWELSPAIKCIDQSIQQQAAIRMKLRGISGESVQSIAEAFGVSKQTIYVWVRRWKTAIPPFDLLETDGYP</sequence>
<organism evidence="2 3">
    <name type="scientific">Raoultella ornithinolytica</name>
    <name type="common">Klebsiella ornithinolytica</name>
    <dbReference type="NCBI Taxonomy" id="54291"/>
    <lineage>
        <taxon>Bacteria</taxon>
        <taxon>Pseudomonadati</taxon>
        <taxon>Pseudomonadota</taxon>
        <taxon>Gammaproteobacteria</taxon>
        <taxon>Enterobacterales</taxon>
        <taxon>Enterobacteriaceae</taxon>
        <taxon>Klebsiella/Raoultella group</taxon>
        <taxon>Raoultella</taxon>
    </lineage>
</organism>
<accession>A0ABD7QC09</accession>
<evidence type="ECO:0000313" key="3">
    <source>
        <dbReference type="Proteomes" id="UP000295263"/>
    </source>
</evidence>
<comment type="caution">
    <text evidence="2">The sequence shown here is derived from an EMBL/GenBank/DDBJ whole genome shotgun (WGS) entry which is preliminary data.</text>
</comment>
<protein>
    <submittedName>
        <fullName evidence="2">Helix-turn-helix protein</fullName>
    </submittedName>
</protein>
<dbReference type="Pfam" id="PF13384">
    <property type="entry name" value="HTH_23"/>
    <property type="match status" value="1"/>
</dbReference>
<dbReference type="EMBL" id="SLYQ01000014">
    <property type="protein sequence ID" value="TCQ69907.1"/>
    <property type="molecule type" value="Genomic_DNA"/>
</dbReference>
<name>A0ABD7QC09_RAOOR</name>
<dbReference type="Proteomes" id="UP000295263">
    <property type="component" value="Unassembled WGS sequence"/>
</dbReference>
<evidence type="ECO:0000256" key="1">
    <source>
        <dbReference type="ARBA" id="ARBA00007031"/>
    </source>
</evidence>
<reference evidence="2 3" key="1">
    <citation type="submission" date="2019-03" db="EMBL/GenBank/DDBJ databases">
        <title>Genomic analyses of the natural microbiome of Caenorhabditis elegans.</title>
        <authorList>
            <person name="Samuel B."/>
        </authorList>
    </citation>
    <scope>NUCLEOTIDE SEQUENCE [LARGE SCALE GENOMIC DNA]</scope>
    <source>
        <strain evidence="2 3">JUb54</strain>
    </source>
</reference>
<dbReference type="InterPro" id="IPR008807">
    <property type="entry name" value="ROS_MUCR"/>
</dbReference>
<evidence type="ECO:0000313" key="2">
    <source>
        <dbReference type="EMBL" id="TCQ69907.1"/>
    </source>
</evidence>